<dbReference type="Pfam" id="PF13920">
    <property type="entry name" value="zf-C3HC4_3"/>
    <property type="match status" value="1"/>
</dbReference>
<keyword evidence="9" id="KW-1185">Reference proteome</keyword>
<keyword evidence="3" id="KW-0862">Zinc</keyword>
<dbReference type="InterPro" id="IPR036885">
    <property type="entry name" value="SWIB_MDM2_dom_sf"/>
</dbReference>
<dbReference type="Gene3D" id="3.30.40.10">
    <property type="entry name" value="Zinc/RING finger domain, C3HC4 (zinc finger)"/>
    <property type="match status" value="1"/>
</dbReference>
<dbReference type="Gene3D" id="1.10.245.10">
    <property type="entry name" value="SWIB/MDM2 domain"/>
    <property type="match status" value="1"/>
</dbReference>
<reference evidence="8" key="1">
    <citation type="submission" date="2023-10" db="EMBL/GenBank/DDBJ databases">
        <title>Genome assemblies of two species of porcelain crab, Petrolisthes cinctipes and Petrolisthes manimaculis (Anomura: Porcellanidae).</title>
        <authorList>
            <person name="Angst P."/>
        </authorList>
    </citation>
    <scope>NUCLEOTIDE SEQUENCE</scope>
    <source>
        <strain evidence="8">PB745_01</strain>
        <tissue evidence="8">Gill</tissue>
    </source>
</reference>
<gene>
    <name evidence="8" type="ORF">Pcinc_037284</name>
</gene>
<comment type="caution">
    <text evidence="8">The sequence shown here is derived from an EMBL/GenBank/DDBJ whole genome shotgun (WGS) entry which is preliminary data.</text>
</comment>
<feature type="compositionally biased region" description="Polar residues" evidence="5">
    <location>
        <begin position="800"/>
        <end position="811"/>
    </location>
</feature>
<dbReference type="AlphaFoldDB" id="A0AAE1BUD0"/>
<feature type="domain" description="RING-type" evidence="6">
    <location>
        <begin position="887"/>
        <end position="928"/>
    </location>
</feature>
<dbReference type="EMBL" id="JAWQEG010005898">
    <property type="protein sequence ID" value="KAK3856397.1"/>
    <property type="molecule type" value="Genomic_DNA"/>
</dbReference>
<dbReference type="InterPro" id="IPR001841">
    <property type="entry name" value="Znf_RING"/>
</dbReference>
<feature type="compositionally biased region" description="Low complexity" evidence="5">
    <location>
        <begin position="611"/>
        <end position="628"/>
    </location>
</feature>
<evidence type="ECO:0000313" key="9">
    <source>
        <dbReference type="Proteomes" id="UP001286313"/>
    </source>
</evidence>
<evidence type="ECO:0000256" key="3">
    <source>
        <dbReference type="ARBA" id="ARBA00022833"/>
    </source>
</evidence>
<feature type="region of interest" description="Disordered" evidence="5">
    <location>
        <begin position="433"/>
        <end position="480"/>
    </location>
</feature>
<proteinExistence type="predicted"/>
<accession>A0AAE1BUD0</accession>
<feature type="region of interest" description="Disordered" evidence="5">
    <location>
        <begin position="597"/>
        <end position="694"/>
    </location>
</feature>
<feature type="region of interest" description="Disordered" evidence="5">
    <location>
        <begin position="1"/>
        <end position="63"/>
    </location>
</feature>
<feature type="region of interest" description="Disordered" evidence="5">
    <location>
        <begin position="759"/>
        <end position="834"/>
    </location>
</feature>
<evidence type="ECO:0000256" key="1">
    <source>
        <dbReference type="ARBA" id="ARBA00022723"/>
    </source>
</evidence>
<feature type="compositionally biased region" description="Polar residues" evidence="5">
    <location>
        <begin position="13"/>
        <end position="39"/>
    </location>
</feature>
<dbReference type="PANTHER" id="PTHR46858">
    <property type="entry name" value="OS05G0521000 PROTEIN"/>
    <property type="match status" value="1"/>
</dbReference>
<feature type="compositionally biased region" description="Acidic residues" evidence="5">
    <location>
        <begin position="381"/>
        <end position="401"/>
    </location>
</feature>
<evidence type="ECO:0000259" key="6">
    <source>
        <dbReference type="PROSITE" id="PS50089"/>
    </source>
</evidence>
<dbReference type="PROSITE" id="PS01358">
    <property type="entry name" value="ZF_RANBP2_1"/>
    <property type="match status" value="1"/>
</dbReference>
<organism evidence="8 9">
    <name type="scientific">Petrolisthes cinctipes</name>
    <name type="common">Flat porcelain crab</name>
    <dbReference type="NCBI Taxonomy" id="88211"/>
    <lineage>
        <taxon>Eukaryota</taxon>
        <taxon>Metazoa</taxon>
        <taxon>Ecdysozoa</taxon>
        <taxon>Arthropoda</taxon>
        <taxon>Crustacea</taxon>
        <taxon>Multicrustacea</taxon>
        <taxon>Malacostraca</taxon>
        <taxon>Eumalacostraca</taxon>
        <taxon>Eucarida</taxon>
        <taxon>Decapoda</taxon>
        <taxon>Pleocyemata</taxon>
        <taxon>Anomura</taxon>
        <taxon>Galatheoidea</taxon>
        <taxon>Porcellanidae</taxon>
        <taxon>Petrolisthes</taxon>
    </lineage>
</organism>
<dbReference type="PROSITE" id="PS50089">
    <property type="entry name" value="ZF_RING_2"/>
    <property type="match status" value="1"/>
</dbReference>
<feature type="compositionally biased region" description="Polar residues" evidence="5">
    <location>
        <begin position="775"/>
        <end position="792"/>
    </location>
</feature>
<dbReference type="Gene3D" id="2.30.30.380">
    <property type="entry name" value="Zn-finger domain of Sec23/24"/>
    <property type="match status" value="1"/>
</dbReference>
<feature type="compositionally biased region" description="Low complexity" evidence="5">
    <location>
        <begin position="637"/>
        <end position="668"/>
    </location>
</feature>
<evidence type="ECO:0000256" key="5">
    <source>
        <dbReference type="SAM" id="MobiDB-lite"/>
    </source>
</evidence>
<feature type="compositionally biased region" description="Basic residues" evidence="5">
    <location>
        <begin position="438"/>
        <end position="455"/>
    </location>
</feature>
<feature type="region of interest" description="Disordered" evidence="5">
    <location>
        <begin position="253"/>
        <end position="306"/>
    </location>
</feature>
<feature type="compositionally biased region" description="Low complexity" evidence="5">
    <location>
        <begin position="278"/>
        <end position="287"/>
    </location>
</feature>
<dbReference type="InterPro" id="IPR036443">
    <property type="entry name" value="Znf_RanBP2_sf"/>
</dbReference>
<evidence type="ECO:0000256" key="4">
    <source>
        <dbReference type="PROSITE-ProRule" id="PRU00322"/>
    </source>
</evidence>
<dbReference type="InterPro" id="IPR001876">
    <property type="entry name" value="Znf_RanBP2"/>
</dbReference>
<feature type="region of interest" description="Disordered" evidence="5">
    <location>
        <begin position="380"/>
        <end position="401"/>
    </location>
</feature>
<dbReference type="GO" id="GO:0043066">
    <property type="term" value="P:negative regulation of apoptotic process"/>
    <property type="evidence" value="ECO:0007669"/>
    <property type="project" value="TreeGrafter"/>
</dbReference>
<dbReference type="Proteomes" id="UP001286313">
    <property type="component" value="Unassembled WGS sequence"/>
</dbReference>
<feature type="compositionally biased region" description="Polar residues" evidence="5">
    <location>
        <begin position="597"/>
        <end position="610"/>
    </location>
</feature>
<feature type="compositionally biased region" description="Polar residues" evidence="5">
    <location>
        <begin position="552"/>
        <end position="581"/>
    </location>
</feature>
<feature type="region of interest" description="Disordered" evidence="5">
    <location>
        <begin position="507"/>
        <end position="581"/>
    </location>
</feature>
<evidence type="ECO:0000256" key="2">
    <source>
        <dbReference type="ARBA" id="ARBA00022771"/>
    </source>
</evidence>
<dbReference type="PROSITE" id="PS50199">
    <property type="entry name" value="ZF_RANBP2_2"/>
    <property type="match status" value="1"/>
</dbReference>
<evidence type="ECO:0000259" key="7">
    <source>
        <dbReference type="PROSITE" id="PS50199"/>
    </source>
</evidence>
<dbReference type="GO" id="GO:0010468">
    <property type="term" value="P:regulation of gene expression"/>
    <property type="evidence" value="ECO:0007669"/>
    <property type="project" value="TreeGrafter"/>
</dbReference>
<feature type="domain" description="RanBP2-type" evidence="7">
    <location>
        <begin position="401"/>
        <end position="431"/>
    </location>
</feature>
<dbReference type="SUPFAM" id="SSF47592">
    <property type="entry name" value="SWIB/MDM2 domain"/>
    <property type="match status" value="1"/>
</dbReference>
<keyword evidence="2 4" id="KW-0863">Zinc-finger</keyword>
<feature type="compositionally biased region" description="Low complexity" evidence="5">
    <location>
        <begin position="507"/>
        <end position="551"/>
    </location>
</feature>
<dbReference type="SUPFAM" id="SSF90209">
    <property type="entry name" value="Ran binding protein zinc finger-like"/>
    <property type="match status" value="1"/>
</dbReference>
<dbReference type="InterPro" id="IPR013083">
    <property type="entry name" value="Znf_RING/FYVE/PHD"/>
</dbReference>
<keyword evidence="1" id="KW-0479">Metal-binding</keyword>
<name>A0AAE1BUD0_PETCI</name>
<dbReference type="PANTHER" id="PTHR46858:SF5">
    <property type="entry name" value="E3 UBIQUITIN-PROTEIN LIGASE APD1-RELATED"/>
    <property type="match status" value="1"/>
</dbReference>
<dbReference type="GO" id="GO:0008270">
    <property type="term" value="F:zinc ion binding"/>
    <property type="evidence" value="ECO:0007669"/>
    <property type="project" value="UniProtKB-KW"/>
</dbReference>
<protein>
    <submittedName>
        <fullName evidence="8">Uncharacterized protein</fullName>
    </submittedName>
</protein>
<dbReference type="SUPFAM" id="SSF57850">
    <property type="entry name" value="RING/U-box"/>
    <property type="match status" value="1"/>
</dbReference>
<dbReference type="CDD" id="cd16646">
    <property type="entry name" value="mRING-HC-C2H2C4_MDM2-like"/>
    <property type="match status" value="1"/>
</dbReference>
<evidence type="ECO:0000313" key="8">
    <source>
        <dbReference type="EMBL" id="KAK3856397.1"/>
    </source>
</evidence>
<dbReference type="GO" id="GO:0016567">
    <property type="term" value="P:protein ubiquitination"/>
    <property type="evidence" value="ECO:0007669"/>
    <property type="project" value="TreeGrafter"/>
</dbReference>
<sequence length="940" mass="102102">MPPDPVAEAAHSSGVTQGPPTSTTNDGEGPCTLNTATSSQGGGVAGVSEGNSPTTATTTTTSQPIMYLLSPDLREAFQPMGATNKAYTFREVLILLKKYLFSKTHLFDASNKLYVNCGSDPLGLALGVERFHYNQTRYLISRNIIPIQSETSKGVCPAGIRYVPVTVNTTTTTTTLPAIQRTTSIPATVNLNTIPHPTTQRTNSIPVTVNPTNITYSQRTASAPPFFLFVNNSNITNDRTGLAVYNRYTGASQPLTNLSHSPLVFPGTSREPGGSTRNSNSNPSSSSHHTVEISVPDIPDSNSDMESVYSYQGYETAYCRNTEYETSDEEEVQVEVEGEAFEEYELASDDAKEEEHSDDSDSMIEDVEVAVLAYALVQEESAGEEADDSDTDDQSGEDPELVGERWDCLSCGLKNKPFVRYCSKCWQLRKNWLPDRPKPKRGKRKPRPKKRHQRRRTESLVSDDQSCERRATNTSNTANTAITTTNTSFKTNTAITTTNTSFKTNTAITTTNTNTPTSTTNTNIPTSTTNTNIPTSTTTNINTNISYTTNTSGQSQLTCTFPHSTSQQEASEVSIHSTSQLPTLSTNQLPVLNISTQSTSHQQAPSTSAIHSTTQQQTPTTSSHSTSQLPALNISNQPTCQQQTSSTSTIHSTSQQQAPTTSSRSTQQLTVPPTPLHFTSPSPQAPSTPPHAATLTRSDSYLEFEELPRTSSNASTVSLGSLSPERTHHIYHHFSQDSGISSQGFTDDMSMDVPARSTSVVGGSGDHVAGEDLQPSITANTVPVETLENQRIQSKECKSSLPSGSGVSGTNKRQRPSSIDEGTPRKRYRTGEEQEKEPCVSDILKFLESSSGKYIEKQDLLSFIKGEYNKDNNSDDGSIDIDSGQICSICFLRPKNAIIVHGKLAHQATCYQCARRLLKTGSPCPVCRRKIHMVAKNIVA</sequence>
<dbReference type="GO" id="GO:0061630">
    <property type="term" value="F:ubiquitin protein ligase activity"/>
    <property type="evidence" value="ECO:0007669"/>
    <property type="project" value="TreeGrafter"/>
</dbReference>